<feature type="domain" description="Beta-lactamase-related" evidence="3">
    <location>
        <begin position="98"/>
        <end position="391"/>
    </location>
</feature>
<evidence type="ECO:0000256" key="1">
    <source>
        <dbReference type="SAM" id="MobiDB-lite"/>
    </source>
</evidence>
<name>A0A495QJB7_9ACTN</name>
<sequence length="468" mass="50558">MAKRFDLRGRLADITAAWGAAVVVTLALTVTPAQAAAVTDQGNPAQGNAGQGSAIQGNAVQGNAGPAASAGVALARPPTRPFDPAMLRATLDAAREAGMYGTWSAAQDGRTTWNGASGVADVRTRRPVKQGMPQRVGSITKTFVATAILQQVEKGRLELDAPVGRYLPDIFPGRHGKQVTVRMLLNHTSGIGDYVYLAFPSLSDLSPKSLDENRFRRITPEQLITWGMQAPRTGEPGERYSYSNTNYAIAGRLLEKVTGTTAERYIDRNVIDKAGLKHTYFPSRARISGRHSRLYESLYQHVEPPRDYSTYDMSWAWTAGALVSTMDDLNRFYRRLFTGELIGEDALAQMRRTVPVKDADGDVVMNYGLGLYSTELPCGTFWGHDGSVFGAGTQSLSSAGGARQISLTTNLAKYSKLDSNGVPVPHPIDSALGAHVVEALCGSRPVTESPKRERPVRVLPLQSLRIVG</sequence>
<feature type="signal peptide" evidence="2">
    <location>
        <begin position="1"/>
        <end position="35"/>
    </location>
</feature>
<dbReference type="PANTHER" id="PTHR46825:SF7">
    <property type="entry name" value="D-ALANYL-D-ALANINE CARBOXYPEPTIDASE"/>
    <property type="match status" value="1"/>
</dbReference>
<reference evidence="4 5" key="1">
    <citation type="submission" date="2018-10" db="EMBL/GenBank/DDBJ databases">
        <title>Genomic Encyclopedia of Archaeal and Bacterial Type Strains, Phase II (KMG-II): from individual species to whole genera.</title>
        <authorList>
            <person name="Goeker M."/>
        </authorList>
    </citation>
    <scope>NUCLEOTIDE SEQUENCE [LARGE SCALE GENOMIC DNA]</scope>
    <source>
        <strain evidence="4 5">DSM 43383</strain>
    </source>
</reference>
<dbReference type="Gene3D" id="3.40.710.10">
    <property type="entry name" value="DD-peptidase/beta-lactamase superfamily"/>
    <property type="match status" value="1"/>
</dbReference>
<evidence type="ECO:0000256" key="2">
    <source>
        <dbReference type="SAM" id="SignalP"/>
    </source>
</evidence>
<feature type="region of interest" description="Disordered" evidence="1">
    <location>
        <begin position="41"/>
        <end position="62"/>
    </location>
</feature>
<dbReference type="InterPro" id="IPR012338">
    <property type="entry name" value="Beta-lactam/transpept-like"/>
</dbReference>
<feature type="compositionally biased region" description="Low complexity" evidence="1">
    <location>
        <begin position="41"/>
        <end position="52"/>
    </location>
</feature>
<keyword evidence="4" id="KW-0645">Protease</keyword>
<keyword evidence="4" id="KW-0121">Carboxypeptidase</keyword>
<dbReference type="InterPro" id="IPR050491">
    <property type="entry name" value="AmpC-like"/>
</dbReference>
<dbReference type="GO" id="GO:0004180">
    <property type="term" value="F:carboxypeptidase activity"/>
    <property type="evidence" value="ECO:0007669"/>
    <property type="project" value="UniProtKB-KW"/>
</dbReference>
<dbReference type="Proteomes" id="UP000274601">
    <property type="component" value="Unassembled WGS sequence"/>
</dbReference>
<organism evidence="4 5">
    <name type="scientific">Actinomadura pelletieri DSM 43383</name>
    <dbReference type="NCBI Taxonomy" id="1120940"/>
    <lineage>
        <taxon>Bacteria</taxon>
        <taxon>Bacillati</taxon>
        <taxon>Actinomycetota</taxon>
        <taxon>Actinomycetes</taxon>
        <taxon>Streptosporangiales</taxon>
        <taxon>Thermomonosporaceae</taxon>
        <taxon>Actinomadura</taxon>
    </lineage>
</organism>
<dbReference type="InterPro" id="IPR001466">
    <property type="entry name" value="Beta-lactam-related"/>
</dbReference>
<comment type="caution">
    <text evidence="4">The sequence shown here is derived from an EMBL/GenBank/DDBJ whole genome shotgun (WGS) entry which is preliminary data.</text>
</comment>
<keyword evidence="2" id="KW-0732">Signal</keyword>
<evidence type="ECO:0000259" key="3">
    <source>
        <dbReference type="Pfam" id="PF00144"/>
    </source>
</evidence>
<keyword evidence="4" id="KW-0378">Hydrolase</keyword>
<dbReference type="PANTHER" id="PTHR46825">
    <property type="entry name" value="D-ALANYL-D-ALANINE-CARBOXYPEPTIDASE/ENDOPEPTIDASE AMPH"/>
    <property type="match status" value="1"/>
</dbReference>
<dbReference type="AlphaFoldDB" id="A0A495QJB7"/>
<feature type="chain" id="PRO_5019779427" evidence="2">
    <location>
        <begin position="36"/>
        <end position="468"/>
    </location>
</feature>
<dbReference type="EMBL" id="RBWU01000005">
    <property type="protein sequence ID" value="RKS72209.1"/>
    <property type="molecule type" value="Genomic_DNA"/>
</dbReference>
<gene>
    <name evidence="4" type="ORF">BZB76_5030</name>
</gene>
<dbReference type="SUPFAM" id="SSF56601">
    <property type="entry name" value="beta-lactamase/transpeptidase-like"/>
    <property type="match status" value="1"/>
</dbReference>
<evidence type="ECO:0000313" key="4">
    <source>
        <dbReference type="EMBL" id="RKS72209.1"/>
    </source>
</evidence>
<dbReference type="Pfam" id="PF00144">
    <property type="entry name" value="Beta-lactamase"/>
    <property type="match status" value="1"/>
</dbReference>
<protein>
    <submittedName>
        <fullName evidence="4">D-alanyl-D-alanine carboxypeptidase</fullName>
    </submittedName>
</protein>
<keyword evidence="5" id="KW-1185">Reference proteome</keyword>
<accession>A0A495QJB7</accession>
<evidence type="ECO:0000313" key="5">
    <source>
        <dbReference type="Proteomes" id="UP000274601"/>
    </source>
</evidence>
<proteinExistence type="predicted"/>
<dbReference type="RefSeq" id="WP_246007166.1">
    <property type="nucleotide sequence ID" value="NZ_RBWU01000005.1"/>
</dbReference>